<dbReference type="STRING" id="258533.BN977_03008"/>
<dbReference type="InterPro" id="IPR051603">
    <property type="entry name" value="Zinc-ADH_QOR/CCCR"/>
</dbReference>
<dbReference type="InterPro" id="IPR013154">
    <property type="entry name" value="ADH-like_N"/>
</dbReference>
<dbReference type="InterPro" id="IPR020843">
    <property type="entry name" value="ER"/>
</dbReference>
<keyword evidence="4" id="KW-1185">Reference proteome</keyword>
<dbReference type="EMBL" id="CCBB010000001">
    <property type="protein sequence ID" value="CDO08189.1"/>
    <property type="molecule type" value="Genomic_DNA"/>
</dbReference>
<dbReference type="InterPro" id="IPR036291">
    <property type="entry name" value="NAD(P)-bd_dom_sf"/>
</dbReference>
<dbReference type="Gene3D" id="3.90.180.10">
    <property type="entry name" value="Medium-chain alcohol dehydrogenases, catalytic domain"/>
    <property type="match status" value="1"/>
</dbReference>
<comment type="caution">
    <text evidence="3">The sequence shown here is derived from an EMBL/GenBank/DDBJ whole genome shotgun (WGS) entry which is preliminary data.</text>
</comment>
<dbReference type="SUPFAM" id="SSF51735">
    <property type="entry name" value="NAD(P)-binding Rossmann-fold domains"/>
    <property type="match status" value="1"/>
</dbReference>
<evidence type="ECO:0000259" key="2">
    <source>
        <dbReference type="SMART" id="SM00829"/>
    </source>
</evidence>
<dbReference type="PANTHER" id="PTHR44154">
    <property type="entry name" value="QUINONE OXIDOREDUCTASE"/>
    <property type="match status" value="1"/>
</dbReference>
<dbReference type="eggNOG" id="COG0604">
    <property type="taxonomic scope" value="Bacteria"/>
</dbReference>
<proteinExistence type="predicted"/>
<dbReference type="SMART" id="SM00829">
    <property type="entry name" value="PKS_ER"/>
    <property type="match status" value="1"/>
</dbReference>
<reference evidence="3" key="2">
    <citation type="submission" date="2014-03" db="EMBL/GenBank/DDBJ databases">
        <authorList>
            <person name="Urmite Genomes"/>
        </authorList>
    </citation>
    <scope>NUCLEOTIDE SEQUENCE</scope>
    <source>
        <strain evidence="3">DSM 44829</strain>
    </source>
</reference>
<protein>
    <submittedName>
        <fullName evidence="3">Oxidoreductase</fullName>
    </submittedName>
</protein>
<dbReference type="AlphaFoldDB" id="W9AQZ8"/>
<evidence type="ECO:0000313" key="4">
    <source>
        <dbReference type="Proteomes" id="UP000028870"/>
    </source>
</evidence>
<dbReference type="Pfam" id="PF13602">
    <property type="entry name" value="ADH_zinc_N_2"/>
    <property type="match status" value="1"/>
</dbReference>
<evidence type="ECO:0000313" key="3">
    <source>
        <dbReference type="EMBL" id="CDO08189.1"/>
    </source>
</evidence>
<dbReference type="Gene3D" id="3.40.50.720">
    <property type="entry name" value="NAD(P)-binding Rossmann-like Domain"/>
    <property type="match status" value="1"/>
</dbReference>
<accession>W9AQZ8</accession>
<sequence>MNVRAVVIERFGDPSGMTMVEVPPPVADRGQVIIQTAAIGVGGVDAMIRRGTVAELHPVPAGLIPGSEVAGVVSAVGADVDASWVGRRVWAFTGIGGGYSAVAVARVADIAAIPDDLSFVDAVAVGSAGPVAHFALAHAHFTSADSVLVRGGSGSIGIATVELAARAGAEIAVTTSSPERGERLRGFGATHILDRDGNGAAGVPARFDVIIDIVGGPQTPAFIDRLAPNGRMVVAGMVAGPVPADVGSRLLAAFQLSRSLATFSLDTVAAEAKDLVRREQFVAVTRAELSAVVADVLPLERAADAHRLMDAGQVFGRIVLTP</sequence>
<dbReference type="Proteomes" id="UP000028870">
    <property type="component" value="Unassembled WGS sequence"/>
</dbReference>
<dbReference type="GO" id="GO:0016491">
    <property type="term" value="F:oxidoreductase activity"/>
    <property type="evidence" value="ECO:0007669"/>
    <property type="project" value="InterPro"/>
</dbReference>
<feature type="domain" description="Enoyl reductase (ER)" evidence="2">
    <location>
        <begin position="12"/>
        <end position="320"/>
    </location>
</feature>
<dbReference type="Pfam" id="PF08240">
    <property type="entry name" value="ADH_N"/>
    <property type="match status" value="1"/>
</dbReference>
<evidence type="ECO:0000256" key="1">
    <source>
        <dbReference type="ARBA" id="ARBA00022857"/>
    </source>
</evidence>
<keyword evidence="1" id="KW-0521">NADP</keyword>
<reference evidence="3" key="1">
    <citation type="submission" date="2014-03" db="EMBL/GenBank/DDBJ databases">
        <title>Draft Genome Sequence of Mycobacterium cosmeticum DSM 44829.</title>
        <authorList>
            <person name="Croce O."/>
            <person name="Robert C."/>
            <person name="Raoult D."/>
            <person name="Drancourt M."/>
        </authorList>
    </citation>
    <scope>NUCLEOTIDE SEQUENCE [LARGE SCALE GENOMIC DNA]</scope>
    <source>
        <strain evidence="3">DSM 44829</strain>
    </source>
</reference>
<dbReference type="InterPro" id="IPR011032">
    <property type="entry name" value="GroES-like_sf"/>
</dbReference>
<dbReference type="PANTHER" id="PTHR44154:SF1">
    <property type="entry name" value="QUINONE OXIDOREDUCTASE"/>
    <property type="match status" value="1"/>
</dbReference>
<dbReference type="SUPFAM" id="SSF50129">
    <property type="entry name" value="GroES-like"/>
    <property type="match status" value="1"/>
</dbReference>
<organism evidence="3 4">
    <name type="scientific">Mycolicibacterium cosmeticum</name>
    <dbReference type="NCBI Taxonomy" id="258533"/>
    <lineage>
        <taxon>Bacteria</taxon>
        <taxon>Bacillati</taxon>
        <taxon>Actinomycetota</taxon>
        <taxon>Actinomycetes</taxon>
        <taxon>Mycobacteriales</taxon>
        <taxon>Mycobacteriaceae</taxon>
        <taxon>Mycolicibacterium</taxon>
    </lineage>
</organism>
<gene>
    <name evidence="3" type="ORF">BN977_03008</name>
</gene>
<name>W9AQZ8_MYCCO</name>